<evidence type="ECO:0000313" key="4">
    <source>
        <dbReference type="Proteomes" id="UP000093748"/>
    </source>
</evidence>
<dbReference type="AlphaFoldDB" id="A0A1A5J0F6"/>
<dbReference type="InterPro" id="IPR008984">
    <property type="entry name" value="SMAD_FHA_dom_sf"/>
</dbReference>
<dbReference type="PROSITE" id="PS50006">
    <property type="entry name" value="FHA_DOMAIN"/>
    <property type="match status" value="1"/>
</dbReference>
<organism evidence="3 4">
    <name type="scientific">Rhizobium loti</name>
    <name type="common">Mesorhizobium loti</name>
    <dbReference type="NCBI Taxonomy" id="381"/>
    <lineage>
        <taxon>Bacteria</taxon>
        <taxon>Pseudomonadati</taxon>
        <taxon>Pseudomonadota</taxon>
        <taxon>Alphaproteobacteria</taxon>
        <taxon>Hyphomicrobiales</taxon>
        <taxon>Phyllobacteriaceae</taxon>
        <taxon>Mesorhizobium</taxon>
    </lineage>
</organism>
<evidence type="ECO:0000259" key="2">
    <source>
        <dbReference type="PROSITE" id="PS50006"/>
    </source>
</evidence>
<dbReference type="InterPro" id="IPR000253">
    <property type="entry name" value="FHA_dom"/>
</dbReference>
<dbReference type="RefSeq" id="WP_032931249.1">
    <property type="nucleotide sequence ID" value="NZ_LZTH01000006.1"/>
</dbReference>
<dbReference type="CDD" id="cd00060">
    <property type="entry name" value="FHA"/>
    <property type="match status" value="1"/>
</dbReference>
<dbReference type="OrthoDB" id="273564at2"/>
<protein>
    <submittedName>
        <fullName evidence="3">Type VI secretion protein</fullName>
    </submittedName>
</protein>
<accession>A0A1A5J0F6</accession>
<feature type="region of interest" description="Disordered" evidence="1">
    <location>
        <begin position="107"/>
        <end position="127"/>
    </location>
</feature>
<dbReference type="Pfam" id="PF00498">
    <property type="entry name" value="FHA"/>
    <property type="match status" value="1"/>
</dbReference>
<dbReference type="InterPro" id="IPR017735">
    <property type="entry name" value="T6SS_FHA"/>
</dbReference>
<dbReference type="GeneID" id="66682730"/>
<dbReference type="NCBIfam" id="TIGR03354">
    <property type="entry name" value="VI_FHA"/>
    <property type="match status" value="1"/>
</dbReference>
<feature type="domain" description="FHA" evidence="2">
    <location>
        <begin position="28"/>
        <end position="77"/>
    </location>
</feature>
<dbReference type="Gene3D" id="2.60.200.20">
    <property type="match status" value="1"/>
</dbReference>
<dbReference type="SMART" id="SM00240">
    <property type="entry name" value="FHA"/>
    <property type="match status" value="1"/>
</dbReference>
<comment type="caution">
    <text evidence="3">The sequence shown here is derived from an EMBL/GenBank/DDBJ whole genome shotgun (WGS) entry which is preliminary data.</text>
</comment>
<feature type="compositionally biased region" description="Polar residues" evidence="1">
    <location>
        <begin position="115"/>
        <end position="127"/>
    </location>
</feature>
<evidence type="ECO:0000313" key="3">
    <source>
        <dbReference type="EMBL" id="OBP78918.1"/>
    </source>
</evidence>
<name>A0A1A5J0F6_RHILI</name>
<dbReference type="InterPro" id="IPR046883">
    <property type="entry name" value="T6SS_FHA_C"/>
</dbReference>
<proteinExistence type="predicted"/>
<gene>
    <name evidence="3" type="ORF">BAE39_29345</name>
</gene>
<sequence>MFITLQISNVDRLPPGIAASYAARDRSFEIGRENCDWTLSDPDKFISGRHCEIRYQAGSFWLHDVSRNGTFVNGSSQRMNAPHRLTQGDRLLIGRYVVAVSVDEERVATGHPQARTGSTQRELPPSTGTPLKLGSALFHNLGEQRPAEVTPVPASSVLQPSPAVPAKQPGVAEGILRDIARAAGLSPELLQSRDPHDVAAEIGAVLRTTVEQLSLLLKARAAAKVLAKSAHRTMIGAEDNNPLKFVPGTDDILEIMFAKRRAGYLDARHSIEDAFRDLKTHEIATYAAMQAALSRLLDDLSPEAIAKRIPPASFSSRKSQAWDALVATWRTMEDKHENGMLDVFLAYFAEAYAKADKQK</sequence>
<dbReference type="SUPFAM" id="SSF49879">
    <property type="entry name" value="SMAD/FHA domain"/>
    <property type="match status" value="1"/>
</dbReference>
<dbReference type="EMBL" id="LZTJ01000005">
    <property type="protein sequence ID" value="OBP78918.1"/>
    <property type="molecule type" value="Genomic_DNA"/>
</dbReference>
<reference evidence="4" key="1">
    <citation type="submission" date="2016-06" db="EMBL/GenBank/DDBJ databases">
        <title>NZP2037 Pacbio-Illumina hybrid assembly.</title>
        <authorList>
            <person name="Ramsay J.P."/>
        </authorList>
    </citation>
    <scope>NUCLEOTIDE SEQUENCE [LARGE SCALE GENOMIC DNA]</scope>
    <source>
        <strain evidence="4">R7ANS::ICEMlSym2042</strain>
    </source>
</reference>
<dbReference type="Proteomes" id="UP000093748">
    <property type="component" value="Unassembled WGS sequence"/>
</dbReference>
<evidence type="ECO:0000256" key="1">
    <source>
        <dbReference type="SAM" id="MobiDB-lite"/>
    </source>
</evidence>
<dbReference type="Pfam" id="PF20232">
    <property type="entry name" value="T6SS_FHA_C"/>
    <property type="match status" value="1"/>
</dbReference>